<evidence type="ECO:0000313" key="3">
    <source>
        <dbReference type="EMBL" id="SUZ11829.1"/>
    </source>
</evidence>
<keyword evidence="1" id="KW-0732">Signal</keyword>
<dbReference type="HOGENOM" id="CLU_1643416_0_0_1"/>
<name>A0A061HK86_BLUGR</name>
<protein>
    <submittedName>
        <fullName evidence="3">BgtAcSP-30748</fullName>
    </submittedName>
</protein>
<reference evidence="2" key="2">
    <citation type="submission" date="2013-01" db="EMBL/GenBank/DDBJ databases">
        <title>The wheat powdery mildew genome reveals unique evolution of an obligate biotroph.</title>
        <authorList>
            <person name="Oberhaensli S."/>
            <person name="Wicker T."/>
            <person name="Keller B."/>
        </authorList>
    </citation>
    <scope>NUCLEOTIDE SEQUENCE</scope>
    <source>
        <strain evidence="2">96224</strain>
    </source>
</reference>
<evidence type="ECO:0000256" key="1">
    <source>
        <dbReference type="SAM" id="SignalP"/>
    </source>
</evidence>
<dbReference type="Gene3D" id="3.10.450.30">
    <property type="entry name" value="Microbial ribonucleases"/>
    <property type="match status" value="1"/>
</dbReference>
<feature type="non-terminal residue" evidence="3">
    <location>
        <position position="161"/>
    </location>
</feature>
<dbReference type="EMBL" id="KE375118">
    <property type="protein sequence ID" value="EPQ63443.1"/>
    <property type="molecule type" value="Genomic_DNA"/>
</dbReference>
<evidence type="ECO:0000313" key="4">
    <source>
        <dbReference type="Proteomes" id="UP000053110"/>
    </source>
</evidence>
<gene>
    <name evidence="2" type="ORF">BGT96224_AcSP30748</name>
    <name evidence="3" type="ORF">BGT96224V2_LOCUS4993</name>
</gene>
<dbReference type="EMBL" id="UIGY01000146">
    <property type="protein sequence ID" value="SUZ11829.1"/>
    <property type="molecule type" value="Genomic_DNA"/>
</dbReference>
<dbReference type="AlphaFoldDB" id="A0A061HK86"/>
<accession>A0A061HK86</accession>
<sequence length="161" mass="17599">MNLISYTLLLALLGYPISAVVVRQDDVRMGSIRVQPRSLGHPAPVLKPEDKGVLCEQNRFYSREHLSGAAAKALEEKESCRARNVFCMFPMAFAAYEYPTPVLPSIYPVLSDGTIYENNSYLQGNHDRVVLTATGQVLGATTSKPLEDGTGNYYAPCAVVA</sequence>
<feature type="signal peptide" evidence="1">
    <location>
        <begin position="1"/>
        <end position="19"/>
    </location>
</feature>
<feature type="chain" id="PRO_5044538437" evidence="1">
    <location>
        <begin position="20"/>
        <end position="161"/>
    </location>
</feature>
<dbReference type="Proteomes" id="UP000053110">
    <property type="component" value="Unassembled WGS sequence"/>
</dbReference>
<reference evidence="3" key="3">
    <citation type="submission" date="2018-07" db="EMBL/GenBank/DDBJ databases">
        <authorList>
            <person name="Quirk P.G."/>
            <person name="Krulwich T.A."/>
        </authorList>
    </citation>
    <scope>NUCLEOTIDE SEQUENCE</scope>
    <source>
        <strain evidence="3">96224</strain>
    </source>
</reference>
<evidence type="ECO:0000313" key="2">
    <source>
        <dbReference type="EMBL" id="EPQ63443.1"/>
    </source>
</evidence>
<organism evidence="3">
    <name type="scientific">Blumeria graminis f. sp. tritici 96224</name>
    <dbReference type="NCBI Taxonomy" id="1268274"/>
    <lineage>
        <taxon>Eukaryota</taxon>
        <taxon>Fungi</taxon>
        <taxon>Dikarya</taxon>
        <taxon>Ascomycota</taxon>
        <taxon>Pezizomycotina</taxon>
        <taxon>Leotiomycetes</taxon>
        <taxon>Erysiphales</taxon>
        <taxon>Erysiphaceae</taxon>
        <taxon>Blumeria</taxon>
    </lineage>
</organism>
<proteinExistence type="predicted"/>
<reference evidence="4" key="1">
    <citation type="journal article" date="2013" name="Nat. Genet.">
        <title>The wheat powdery mildew genome shows the unique evolution of an obligate biotroph.</title>
        <authorList>
            <person name="Wicker T."/>
            <person name="Oberhaensli S."/>
            <person name="Parlange F."/>
            <person name="Buchmann J.P."/>
            <person name="Shatalina M."/>
            <person name="Roffler S."/>
            <person name="Ben-David R."/>
            <person name="Dolezel J."/>
            <person name="Simkova H."/>
            <person name="Schulze-Lefert P."/>
            <person name="Spanu P.D."/>
            <person name="Bruggmann R."/>
            <person name="Amselem J."/>
            <person name="Quesneville H."/>
            <person name="Ver Loren van Themaat E."/>
            <person name="Paape T."/>
            <person name="Shimizu K.K."/>
            <person name="Keller B."/>
        </authorList>
    </citation>
    <scope>NUCLEOTIDE SEQUENCE [LARGE SCALE GENOMIC DNA]</scope>
    <source>
        <strain evidence="4">96224</strain>
    </source>
</reference>